<gene>
    <name evidence="1" type="ORF">L0U89_01135</name>
</gene>
<reference evidence="1 2" key="1">
    <citation type="submission" date="2022-01" db="EMBL/GenBank/DDBJ databases">
        <title>Mariniradius saccharolyticus sp. nov., isolated from sediment of a river.</title>
        <authorList>
            <person name="Liu H."/>
        </authorList>
    </citation>
    <scope>NUCLEOTIDE SEQUENCE [LARGE SCALE GENOMIC DNA]</scope>
    <source>
        <strain evidence="1 2">RY-2</strain>
    </source>
</reference>
<evidence type="ECO:0000313" key="2">
    <source>
        <dbReference type="Proteomes" id="UP001201449"/>
    </source>
</evidence>
<dbReference type="RefSeq" id="WP_234859831.1">
    <property type="nucleotide sequence ID" value="NZ_JAKEVZ010000001.1"/>
</dbReference>
<keyword evidence="2" id="KW-1185">Reference proteome</keyword>
<dbReference type="PROSITE" id="PS51257">
    <property type="entry name" value="PROKAR_LIPOPROTEIN"/>
    <property type="match status" value="1"/>
</dbReference>
<dbReference type="EMBL" id="JAKEVZ010000001">
    <property type="protein sequence ID" value="MCF1749657.1"/>
    <property type="molecule type" value="Genomic_DNA"/>
</dbReference>
<evidence type="ECO:0000313" key="1">
    <source>
        <dbReference type="EMBL" id="MCF1749657.1"/>
    </source>
</evidence>
<protein>
    <recommendedName>
        <fullName evidence="3">DKNYY family protein</fullName>
    </recommendedName>
</protein>
<dbReference type="Proteomes" id="UP001201449">
    <property type="component" value="Unassembled WGS sequence"/>
</dbReference>
<evidence type="ECO:0008006" key="3">
    <source>
        <dbReference type="Google" id="ProtNLM"/>
    </source>
</evidence>
<proteinExistence type="predicted"/>
<sequence>MKDLIILTVVLLAFSCSNPHDSKVAIDDKRHSTNVDSLSAKVDILHEGIKYIGFIDSFYFSNENEAYVELYFIQDEISSDEYENIVDLSDSLIYKDDENSRHRIPADIASKYFDLRGLSKLKIYDTKHNLVSGADFLRVEYLDQNISPVFIAVYRTDKRIVGDSYYGIGNFSGQFRPIKFTVSSDTILSGKLLAQLGDKQTFFGLKDNGTHLHFNSGDTVLSVINSDNYAYIVLTTPKEFQVLYKSVEYENYTDLKIIPLGNGIFPYILTRNVQPDTDVMWDRLLFFDGTKYTSADRQRVEK</sequence>
<accession>A0ABS9BNR2</accession>
<name>A0ABS9BNR2_9BACT</name>
<comment type="caution">
    <text evidence="1">The sequence shown here is derived from an EMBL/GenBank/DDBJ whole genome shotgun (WGS) entry which is preliminary data.</text>
</comment>
<organism evidence="1 2">
    <name type="scientific">Mariniradius sediminis</name>
    <dbReference type="NCBI Taxonomy" id="2909237"/>
    <lineage>
        <taxon>Bacteria</taxon>
        <taxon>Pseudomonadati</taxon>
        <taxon>Bacteroidota</taxon>
        <taxon>Cytophagia</taxon>
        <taxon>Cytophagales</taxon>
        <taxon>Cyclobacteriaceae</taxon>
        <taxon>Mariniradius</taxon>
    </lineage>
</organism>